<accession>A0A3D8MAA2</accession>
<dbReference type="RefSeq" id="WP_115592561.1">
    <property type="nucleotide sequence ID" value="NZ_QRHA01000004.1"/>
</dbReference>
<dbReference type="EMBL" id="QRHA01000004">
    <property type="protein sequence ID" value="RDV26608.1"/>
    <property type="molecule type" value="Genomic_DNA"/>
</dbReference>
<gene>
    <name evidence="1" type="ORF">DXV75_06340</name>
</gene>
<proteinExistence type="predicted"/>
<dbReference type="InterPro" id="IPR017136">
    <property type="entry name" value="UCP037205"/>
</dbReference>
<dbReference type="Pfam" id="PF10013">
    <property type="entry name" value="DUF2256"/>
    <property type="match status" value="1"/>
</dbReference>
<dbReference type="AlphaFoldDB" id="A0A3D8MAA2"/>
<evidence type="ECO:0000313" key="2">
    <source>
        <dbReference type="Proteomes" id="UP000256561"/>
    </source>
</evidence>
<comment type="caution">
    <text evidence="1">The sequence shown here is derived from an EMBL/GenBank/DDBJ whole genome shotgun (WGS) entry which is preliminary data.</text>
</comment>
<sequence length="52" mass="6171">MLTDSKLCPVCQRPFENRKKWQSRNQWASIVYCSKRCRTQARSRTKSLPPEA</sequence>
<keyword evidence="2" id="KW-1185">Reference proteome</keyword>
<name>A0A3D8MAA2_9ALTE</name>
<protein>
    <submittedName>
        <fullName evidence="1">DUF2256 domain-containing protein</fullName>
    </submittedName>
</protein>
<dbReference type="Proteomes" id="UP000256561">
    <property type="component" value="Unassembled WGS sequence"/>
</dbReference>
<evidence type="ECO:0000313" key="1">
    <source>
        <dbReference type="EMBL" id="RDV26608.1"/>
    </source>
</evidence>
<reference evidence="2" key="1">
    <citation type="submission" date="2018-08" db="EMBL/GenBank/DDBJ databases">
        <authorList>
            <person name="Zhang J."/>
            <person name="Du Z.-J."/>
        </authorList>
    </citation>
    <scope>NUCLEOTIDE SEQUENCE [LARGE SCALE GENOMIC DNA]</scope>
    <source>
        <strain evidence="2">KCTC 52655</strain>
    </source>
</reference>
<organism evidence="1 2">
    <name type="scientific">Alteromonas aestuariivivens</name>
    <dbReference type="NCBI Taxonomy" id="1938339"/>
    <lineage>
        <taxon>Bacteria</taxon>
        <taxon>Pseudomonadati</taxon>
        <taxon>Pseudomonadota</taxon>
        <taxon>Gammaproteobacteria</taxon>
        <taxon>Alteromonadales</taxon>
        <taxon>Alteromonadaceae</taxon>
        <taxon>Alteromonas/Salinimonas group</taxon>
        <taxon>Alteromonas</taxon>
    </lineage>
</organism>
<dbReference type="OrthoDB" id="27194at2"/>